<dbReference type="Proteomes" id="UP000702209">
    <property type="component" value="Unassembled WGS sequence"/>
</dbReference>
<gene>
    <name evidence="1" type="ORF">IU459_32690</name>
</gene>
<sequence>MSTCRFPIVNDGKLTGACGAPVPVDTEPVNGRVPMLCGRVVSGMRHDLKTLRLWRLEVDSLAVHQFVDALGAAEEQMIIARDVLDVWRDELVGGGEISSEPGDDVAHHLTAAIRSIRASRAVLETDCGYRVR</sequence>
<evidence type="ECO:0000313" key="2">
    <source>
        <dbReference type="Proteomes" id="UP000702209"/>
    </source>
</evidence>
<comment type="caution">
    <text evidence="1">The sequence shown here is derived from an EMBL/GenBank/DDBJ whole genome shotgun (WGS) entry which is preliminary data.</text>
</comment>
<evidence type="ECO:0000313" key="1">
    <source>
        <dbReference type="EMBL" id="MBF6302263.1"/>
    </source>
</evidence>
<accession>A0ABS0D557</accession>
<organism evidence="1 2">
    <name type="scientific">Nocardia amamiensis</name>
    <dbReference type="NCBI Taxonomy" id="404578"/>
    <lineage>
        <taxon>Bacteria</taxon>
        <taxon>Bacillati</taxon>
        <taxon>Actinomycetota</taxon>
        <taxon>Actinomycetes</taxon>
        <taxon>Mycobacteriales</taxon>
        <taxon>Nocardiaceae</taxon>
        <taxon>Nocardia</taxon>
    </lineage>
</organism>
<name>A0ABS0D557_9NOCA</name>
<proteinExistence type="predicted"/>
<dbReference type="RefSeq" id="WP_195133453.1">
    <property type="nucleotide sequence ID" value="NZ_JADLQX010000040.1"/>
</dbReference>
<dbReference type="EMBL" id="JADLQX010000040">
    <property type="protein sequence ID" value="MBF6302263.1"/>
    <property type="molecule type" value="Genomic_DNA"/>
</dbReference>
<keyword evidence="2" id="KW-1185">Reference proteome</keyword>
<reference evidence="1 2" key="1">
    <citation type="submission" date="2020-10" db="EMBL/GenBank/DDBJ databases">
        <title>Identification of Nocardia species via Next-generation sequencing and recognition of intraspecies genetic diversity.</title>
        <authorList>
            <person name="Li P."/>
            <person name="Li P."/>
            <person name="Lu B."/>
        </authorList>
    </citation>
    <scope>NUCLEOTIDE SEQUENCE [LARGE SCALE GENOMIC DNA]</scope>
    <source>
        <strain evidence="1 2">BJ06-0157</strain>
    </source>
</reference>
<protein>
    <submittedName>
        <fullName evidence="1">Uncharacterized protein</fullName>
    </submittedName>
</protein>